<dbReference type="InParanoid" id="A0A369J685"/>
<organism evidence="2 3">
    <name type="scientific">Hypsizygus marmoreus</name>
    <name type="common">White beech mushroom</name>
    <name type="synonym">Agaricus marmoreus</name>
    <dbReference type="NCBI Taxonomy" id="39966"/>
    <lineage>
        <taxon>Eukaryota</taxon>
        <taxon>Fungi</taxon>
        <taxon>Dikarya</taxon>
        <taxon>Basidiomycota</taxon>
        <taxon>Agaricomycotina</taxon>
        <taxon>Agaricomycetes</taxon>
        <taxon>Agaricomycetidae</taxon>
        <taxon>Agaricales</taxon>
        <taxon>Tricholomatineae</taxon>
        <taxon>Lyophyllaceae</taxon>
        <taxon>Hypsizygus</taxon>
    </lineage>
</organism>
<feature type="domain" description="Prolyl 4-hydroxylase alpha subunit Fe(2+) 2OG dioxygenase" evidence="1">
    <location>
        <begin position="130"/>
        <end position="217"/>
    </location>
</feature>
<dbReference type="Proteomes" id="UP000076154">
    <property type="component" value="Unassembled WGS sequence"/>
</dbReference>
<name>A0A369J685_HYPMA</name>
<dbReference type="OrthoDB" id="27483at2759"/>
<dbReference type="PANTHER" id="PTHR33099">
    <property type="entry name" value="FE2OG DIOXYGENASE DOMAIN-CONTAINING PROTEIN"/>
    <property type="match status" value="1"/>
</dbReference>
<dbReference type="EMBL" id="LUEZ02000184">
    <property type="protein sequence ID" value="RDB15213.1"/>
    <property type="molecule type" value="Genomic_DNA"/>
</dbReference>
<keyword evidence="3" id="KW-1185">Reference proteome</keyword>
<dbReference type="PANTHER" id="PTHR33099:SF14">
    <property type="entry name" value="PROLYL 4-HYDROXYLASE ALPHA SUBUNIT FE(2+) 2OG DIOXYGENASE DOMAIN-CONTAINING PROTEIN"/>
    <property type="match status" value="1"/>
</dbReference>
<evidence type="ECO:0000313" key="2">
    <source>
        <dbReference type="EMBL" id="RDB15213.1"/>
    </source>
</evidence>
<dbReference type="Gene3D" id="2.60.120.620">
    <property type="entry name" value="q2cbj1_9rhob like domain"/>
    <property type="match status" value="1"/>
</dbReference>
<dbReference type="Pfam" id="PF13640">
    <property type="entry name" value="2OG-FeII_Oxy_3"/>
    <property type="match status" value="1"/>
</dbReference>
<evidence type="ECO:0000313" key="3">
    <source>
        <dbReference type="Proteomes" id="UP000076154"/>
    </source>
</evidence>
<protein>
    <recommendedName>
        <fullName evidence="1">Prolyl 4-hydroxylase alpha subunit Fe(2+) 2OG dioxygenase domain-containing protein</fullName>
    </recommendedName>
</protein>
<accession>A0A369J685</accession>
<comment type="caution">
    <text evidence="2">The sequence shown here is derived from an EMBL/GenBank/DDBJ whole genome shotgun (WGS) entry which is preliminary data.</text>
</comment>
<gene>
    <name evidence="2" type="ORF">Hypma_004836</name>
</gene>
<dbReference type="AlphaFoldDB" id="A0A369J685"/>
<evidence type="ECO:0000259" key="1">
    <source>
        <dbReference type="Pfam" id="PF13640"/>
    </source>
</evidence>
<reference evidence="2" key="1">
    <citation type="submission" date="2018-04" db="EMBL/GenBank/DDBJ databases">
        <title>Whole genome sequencing of Hypsizygus marmoreus.</title>
        <authorList>
            <person name="Choi I.-G."/>
            <person name="Min B."/>
            <person name="Kim J.-G."/>
            <person name="Kim S."/>
            <person name="Oh Y.-L."/>
            <person name="Kong W.-S."/>
            <person name="Park H."/>
            <person name="Jeong J."/>
            <person name="Song E.-S."/>
        </authorList>
    </citation>
    <scope>NUCLEOTIDE SEQUENCE [LARGE SCALE GENOMIC DNA]</scope>
    <source>
        <strain evidence="2">51987-8</strain>
    </source>
</reference>
<proteinExistence type="predicted"/>
<sequence>MPPTKLESVDALRAAITKKPPYCTGTIPLGLDGSILFYRNVDKTKTGCIDFSHPTQDSLKALEEACEPATCGVGQHNVVGEFHHKPRKMATSNFAPKFDVRDSLLVDRIHTQLMDGANERKLIKAELDELNVYGKGSFSKSHKDAPRSDTMFGSLVLLFPTAHEGGVLVLRRADEEWTFDCEEIFRQQEEPVIFYVAFYRDVDHEVTAVKSGYRVSLRYSLFFESGRSSLGHLPVDVAPVAPNEAALRDALSVVLNDPSVLPKGGYLGFGLSFKYPVTSGRSPTSLKAAVEWLKGSDAVIKRACDQLSLYTSLKAVYDDKTSDQIIMVDELIESNFEVAEGYGLLDLFLCSPYNGTFIRELGMKRSGYQEMVRGAPKVLWVTRLTAYNSFKEPFVAYEADPAYLHGALALMAKIGAFGSRATNQ</sequence>
<dbReference type="InterPro" id="IPR044862">
    <property type="entry name" value="Pro_4_hyd_alph_FE2OG_OXY"/>
</dbReference>